<dbReference type="GO" id="GO:0048471">
    <property type="term" value="C:perinuclear region of cytoplasm"/>
    <property type="evidence" value="ECO:0007669"/>
    <property type="project" value="UniProtKB-SubCell"/>
</dbReference>
<evidence type="ECO:0000256" key="1">
    <source>
        <dbReference type="ARBA" id="ARBA00004556"/>
    </source>
</evidence>
<organism evidence="5 6">
    <name type="scientific">Electrophorus electricus</name>
    <name type="common">Electric eel</name>
    <name type="synonym">Gymnotus electricus</name>
    <dbReference type="NCBI Taxonomy" id="8005"/>
    <lineage>
        <taxon>Eukaryota</taxon>
        <taxon>Metazoa</taxon>
        <taxon>Chordata</taxon>
        <taxon>Craniata</taxon>
        <taxon>Vertebrata</taxon>
        <taxon>Euteleostomi</taxon>
        <taxon>Actinopterygii</taxon>
        <taxon>Neopterygii</taxon>
        <taxon>Teleostei</taxon>
        <taxon>Ostariophysi</taxon>
        <taxon>Gymnotiformes</taxon>
        <taxon>Gymnotoidei</taxon>
        <taxon>Gymnotidae</taxon>
        <taxon>Electrophorus</taxon>
    </lineage>
</organism>
<dbReference type="Gene3D" id="3.30.40.10">
    <property type="entry name" value="Zinc/RING finger domain, C3HC4 (zinc finger)"/>
    <property type="match status" value="1"/>
</dbReference>
<reference evidence="5" key="5">
    <citation type="submission" date="2025-09" db="UniProtKB">
        <authorList>
            <consortium name="Ensembl"/>
        </authorList>
    </citation>
    <scope>IDENTIFICATION</scope>
</reference>
<dbReference type="GO" id="GO:0031267">
    <property type="term" value="F:small GTPase binding"/>
    <property type="evidence" value="ECO:0007669"/>
    <property type="project" value="InterPro"/>
</dbReference>
<proteinExistence type="predicted"/>
<accession>A0A4W4DP38</accession>
<dbReference type="Proteomes" id="UP000314983">
    <property type="component" value="Chromosome 18"/>
</dbReference>
<dbReference type="GO" id="GO:0030864">
    <property type="term" value="C:cortical actin cytoskeleton"/>
    <property type="evidence" value="ECO:0007669"/>
    <property type="project" value="TreeGrafter"/>
</dbReference>
<dbReference type="GO" id="GO:0006886">
    <property type="term" value="P:intracellular protein transport"/>
    <property type="evidence" value="ECO:0007669"/>
    <property type="project" value="InterPro"/>
</dbReference>
<evidence type="ECO:0000259" key="4">
    <source>
        <dbReference type="PROSITE" id="PS50916"/>
    </source>
</evidence>
<dbReference type="GO" id="GO:0017022">
    <property type="term" value="F:myosin binding"/>
    <property type="evidence" value="ECO:0007669"/>
    <property type="project" value="TreeGrafter"/>
</dbReference>
<dbReference type="InterPro" id="IPR013083">
    <property type="entry name" value="Znf_RING/FYVE/PHD"/>
</dbReference>
<reference evidence="6" key="1">
    <citation type="journal article" date="2014" name="Science">
        <title>Nonhuman genetics. Genomic basis for the convergent evolution of electric organs.</title>
        <authorList>
            <person name="Gallant J.R."/>
            <person name="Traeger L.L."/>
            <person name="Volkening J.D."/>
            <person name="Moffett H."/>
            <person name="Chen P.H."/>
            <person name="Novina C.D."/>
            <person name="Phillips G.N.Jr."/>
            <person name="Anand R."/>
            <person name="Wells G.B."/>
            <person name="Pinch M."/>
            <person name="Guth R."/>
            <person name="Unguez G.A."/>
            <person name="Albert J.S."/>
            <person name="Zakon H.H."/>
            <person name="Samanta M.P."/>
            <person name="Sussman M.R."/>
        </authorList>
    </citation>
    <scope>NUCLEOTIDE SEQUENCE [LARGE SCALE GENOMIC DNA]</scope>
</reference>
<comment type="subcellular location">
    <subcellularLocation>
        <location evidence="1">Cytoplasm</location>
        <location evidence="1">Perinuclear region</location>
    </subcellularLocation>
</comment>
<keyword evidence="6" id="KW-1185">Reference proteome</keyword>
<feature type="domain" description="RabBD" evidence="4">
    <location>
        <begin position="4"/>
        <end position="62"/>
    </location>
</feature>
<dbReference type="Pfam" id="PF02318">
    <property type="entry name" value="FYVE_2"/>
    <property type="match status" value="1"/>
</dbReference>
<dbReference type="OMA" id="HTHNIHA"/>
<reference evidence="6" key="2">
    <citation type="journal article" date="2017" name="Sci. Adv.">
        <title>A tail of two voltages: Proteomic comparison of the three electric organs of the electric eel.</title>
        <authorList>
            <person name="Traeger L.L."/>
            <person name="Sabat G."/>
            <person name="Barrett-Wilt G.A."/>
            <person name="Wells G.B."/>
            <person name="Sussman M.R."/>
        </authorList>
    </citation>
    <scope>NUCLEOTIDE SEQUENCE [LARGE SCALE GENOMIC DNA]</scope>
</reference>
<dbReference type="SUPFAM" id="SSF57903">
    <property type="entry name" value="FYVE/PHD zinc finger"/>
    <property type="match status" value="1"/>
</dbReference>
<dbReference type="InterPro" id="IPR011011">
    <property type="entry name" value="Znf_FYVE_PHD"/>
</dbReference>
<evidence type="ECO:0000256" key="3">
    <source>
        <dbReference type="SAM" id="Coils"/>
    </source>
</evidence>
<dbReference type="InterPro" id="IPR010911">
    <property type="entry name" value="Rab_BD"/>
</dbReference>
<sequence length="115" mass="13355">MGRKLDLSSLTEEEAEHVLQVVQRDRQLRKSEEDRLRQLKQELEEEKTRCALLSRQPGFNERCCMLCCSPFSFLLASRQACHGCGYNVCRHCRRYTRDMPAAPSPRLRGRGARCP</sequence>
<feature type="coiled-coil region" evidence="3">
    <location>
        <begin position="22"/>
        <end position="56"/>
    </location>
</feature>
<dbReference type="PANTHER" id="PTHR14555:SF6">
    <property type="entry name" value="RAB EFFECTOR MYRIP"/>
    <property type="match status" value="1"/>
</dbReference>
<keyword evidence="2" id="KW-0963">Cytoplasm</keyword>
<name>A0A4W4DP38_ELEEL</name>
<dbReference type="Ensembl" id="ENSEEET00000000953.2">
    <property type="protein sequence ID" value="ENSEEEP00000000934.2"/>
    <property type="gene ID" value="ENSEEEG00000000633.2"/>
</dbReference>
<dbReference type="AlphaFoldDB" id="A0A4W4DP38"/>
<keyword evidence="3" id="KW-0175">Coiled coil</keyword>
<dbReference type="InterPro" id="IPR051745">
    <property type="entry name" value="Intracell_Transport_Effector"/>
</dbReference>
<dbReference type="PANTHER" id="PTHR14555">
    <property type="entry name" value="MYELIN-ASSOCIATED OLIGODENDROCYTIC BASIC PROTEIN MOBP -RELATED"/>
    <property type="match status" value="1"/>
</dbReference>
<evidence type="ECO:0000313" key="6">
    <source>
        <dbReference type="Proteomes" id="UP000314983"/>
    </source>
</evidence>
<protein>
    <recommendedName>
        <fullName evidence="4">RabBD domain-containing protein</fullName>
    </recommendedName>
</protein>
<dbReference type="InterPro" id="IPR041282">
    <property type="entry name" value="FYVE_2"/>
</dbReference>
<reference evidence="5" key="3">
    <citation type="submission" date="2020-05" db="EMBL/GenBank/DDBJ databases">
        <title>Electrophorus electricus (electric eel) genome, fEleEle1, primary haplotype.</title>
        <authorList>
            <person name="Myers G."/>
            <person name="Meyer A."/>
            <person name="Fedrigo O."/>
            <person name="Formenti G."/>
            <person name="Rhie A."/>
            <person name="Tracey A."/>
            <person name="Sims Y."/>
            <person name="Jarvis E.D."/>
        </authorList>
    </citation>
    <scope>NUCLEOTIDE SEQUENCE [LARGE SCALE GENOMIC DNA]</scope>
</reference>
<dbReference type="GeneTree" id="ENSGT00950000183138"/>
<evidence type="ECO:0000256" key="2">
    <source>
        <dbReference type="ARBA" id="ARBA00022490"/>
    </source>
</evidence>
<dbReference type="STRING" id="8005.ENSEEEP00000000934"/>
<dbReference type="GO" id="GO:0003779">
    <property type="term" value="F:actin binding"/>
    <property type="evidence" value="ECO:0007669"/>
    <property type="project" value="TreeGrafter"/>
</dbReference>
<evidence type="ECO:0000313" key="5">
    <source>
        <dbReference type="Ensembl" id="ENSEEEP00000000934.2"/>
    </source>
</evidence>
<dbReference type="PROSITE" id="PS50916">
    <property type="entry name" value="RABBD"/>
    <property type="match status" value="1"/>
</dbReference>
<reference evidence="5" key="4">
    <citation type="submission" date="2025-08" db="UniProtKB">
        <authorList>
            <consortium name="Ensembl"/>
        </authorList>
    </citation>
    <scope>IDENTIFICATION</scope>
</reference>